<dbReference type="InterPro" id="IPR014043">
    <property type="entry name" value="Acyl_transferase_dom"/>
</dbReference>
<organism evidence="6 7">
    <name type="scientific">Prauserella muralis</name>
    <dbReference type="NCBI Taxonomy" id="588067"/>
    <lineage>
        <taxon>Bacteria</taxon>
        <taxon>Bacillati</taxon>
        <taxon>Actinomycetota</taxon>
        <taxon>Actinomycetes</taxon>
        <taxon>Pseudonocardiales</taxon>
        <taxon>Pseudonocardiaceae</taxon>
        <taxon>Prauserella</taxon>
    </lineage>
</organism>
<dbReference type="Gene3D" id="3.40.366.10">
    <property type="entry name" value="Malonyl-Coenzyme A Acyl Carrier Protein, domain 2"/>
    <property type="match status" value="1"/>
</dbReference>
<dbReference type="PANTHER" id="PTHR42681:SF1">
    <property type="entry name" value="MALONYL-COA-ACYL CARRIER PROTEIN TRANSACYLASE, MITOCHONDRIAL"/>
    <property type="match status" value="1"/>
</dbReference>
<gene>
    <name evidence="6" type="ORF">BAY60_12125</name>
</gene>
<dbReference type="Proteomes" id="UP000249915">
    <property type="component" value="Unassembled WGS sequence"/>
</dbReference>
<dbReference type="Gene3D" id="3.30.70.250">
    <property type="entry name" value="Malonyl-CoA ACP transacylase, ACP-binding"/>
    <property type="match status" value="1"/>
</dbReference>
<dbReference type="Pfam" id="PF00698">
    <property type="entry name" value="Acyl_transf_1"/>
    <property type="match status" value="1"/>
</dbReference>
<evidence type="ECO:0000313" key="6">
    <source>
        <dbReference type="EMBL" id="PXY27205.1"/>
    </source>
</evidence>
<keyword evidence="7" id="KW-1185">Reference proteome</keyword>
<dbReference type="GO" id="GO:0006633">
    <property type="term" value="P:fatty acid biosynthetic process"/>
    <property type="evidence" value="ECO:0007669"/>
    <property type="project" value="TreeGrafter"/>
</dbReference>
<evidence type="ECO:0000256" key="4">
    <source>
        <dbReference type="ARBA" id="ARBA00048462"/>
    </source>
</evidence>
<feature type="domain" description="Malonyl-CoA:ACP transacylase (MAT)" evidence="5">
    <location>
        <begin position="6"/>
        <end position="273"/>
    </location>
</feature>
<dbReference type="EMBL" id="MASW01000002">
    <property type="protein sequence ID" value="PXY27205.1"/>
    <property type="molecule type" value="Genomic_DNA"/>
</dbReference>
<evidence type="ECO:0000256" key="2">
    <source>
        <dbReference type="ARBA" id="ARBA00022679"/>
    </source>
</evidence>
<dbReference type="InterPro" id="IPR050858">
    <property type="entry name" value="Mal-CoA-ACP_Trans/PKS_FabD"/>
</dbReference>
<dbReference type="GO" id="GO:0005829">
    <property type="term" value="C:cytosol"/>
    <property type="evidence" value="ECO:0007669"/>
    <property type="project" value="TreeGrafter"/>
</dbReference>
<reference evidence="6 7" key="1">
    <citation type="submission" date="2016-07" db="EMBL/GenBank/DDBJ databases">
        <title>Draft genome sequence of Prauserella muralis DSM 45305, isolated from a mould-covered wall in an indoor environment.</title>
        <authorList>
            <person name="Ruckert C."/>
            <person name="Albersmeier A."/>
            <person name="Jiang C.-L."/>
            <person name="Jiang Y."/>
            <person name="Kalinowski J."/>
            <person name="Schneider O."/>
            <person name="Winkler A."/>
            <person name="Zotchev S.B."/>
        </authorList>
    </citation>
    <scope>NUCLEOTIDE SEQUENCE [LARGE SCALE GENOMIC DNA]</scope>
    <source>
        <strain evidence="6 7">DSM 45305</strain>
    </source>
</reference>
<dbReference type="PANTHER" id="PTHR42681">
    <property type="entry name" value="MALONYL-COA-ACYL CARRIER PROTEIN TRANSACYLASE, MITOCHONDRIAL"/>
    <property type="match status" value="1"/>
</dbReference>
<evidence type="ECO:0000256" key="3">
    <source>
        <dbReference type="ARBA" id="ARBA00023315"/>
    </source>
</evidence>
<comment type="caution">
    <text evidence="6">The sequence shown here is derived from an EMBL/GenBank/DDBJ whole genome shotgun (WGS) entry which is preliminary data.</text>
</comment>
<dbReference type="SUPFAM" id="SSF52151">
    <property type="entry name" value="FabD/lysophospholipase-like"/>
    <property type="match status" value="1"/>
</dbReference>
<keyword evidence="2 6" id="KW-0808">Transferase</keyword>
<comment type="catalytic activity">
    <reaction evidence="4">
        <text>holo-[ACP] + malonyl-CoA = malonyl-[ACP] + CoA</text>
        <dbReference type="Rhea" id="RHEA:41792"/>
        <dbReference type="Rhea" id="RHEA-COMP:9623"/>
        <dbReference type="Rhea" id="RHEA-COMP:9685"/>
        <dbReference type="ChEBI" id="CHEBI:57287"/>
        <dbReference type="ChEBI" id="CHEBI:57384"/>
        <dbReference type="ChEBI" id="CHEBI:64479"/>
        <dbReference type="ChEBI" id="CHEBI:78449"/>
        <dbReference type="EC" id="2.3.1.39"/>
    </reaction>
</comment>
<evidence type="ECO:0000313" key="7">
    <source>
        <dbReference type="Proteomes" id="UP000249915"/>
    </source>
</evidence>
<dbReference type="SMART" id="SM00827">
    <property type="entry name" value="PKS_AT"/>
    <property type="match status" value="1"/>
</dbReference>
<name>A0A2V4B237_9PSEU</name>
<dbReference type="GO" id="GO:0004314">
    <property type="term" value="F:[acyl-carrier-protein] S-malonyltransferase activity"/>
    <property type="evidence" value="ECO:0007669"/>
    <property type="project" value="UniProtKB-EC"/>
</dbReference>
<accession>A0A2V4B237</accession>
<dbReference type="InterPro" id="IPR001227">
    <property type="entry name" value="Ac_transferase_dom_sf"/>
</dbReference>
<dbReference type="SUPFAM" id="SSF55048">
    <property type="entry name" value="Probable ACP-binding domain of malonyl-CoA ACP transacylase"/>
    <property type="match status" value="1"/>
</dbReference>
<proteinExistence type="predicted"/>
<evidence type="ECO:0000256" key="1">
    <source>
        <dbReference type="ARBA" id="ARBA00013258"/>
    </source>
</evidence>
<keyword evidence="3" id="KW-0012">Acyltransferase</keyword>
<dbReference type="InterPro" id="IPR016036">
    <property type="entry name" value="Malonyl_transacylase_ACP-bd"/>
</dbReference>
<sequence length="284" mass="29783">MLTPWLELDGTRDRVRRWSEAAGLDLLRLGTEADAEEIQDTAVTQPLIVALSLLAHEHLPSSVPADAPVAGHSVGELAAAAVAGVFSADDAVALAAARGAEMAKACAIEPTSMAAVMLGEPERVVAWLHENDLEAANQNGAGQIVASGSREAIERIVAEPLEGTKVRPLKVAGAFHTRYMAPAESALREHAARITPADPVRPLLSNADGAVVNSGREYLDRLISQVTSPVRWDLTMRGLAGLGVTGTVELPPAGTLTGLVKRELKGTVTSLVALKTPANLEDLR</sequence>
<dbReference type="OrthoDB" id="3248271at2"/>
<evidence type="ECO:0000259" key="5">
    <source>
        <dbReference type="SMART" id="SM00827"/>
    </source>
</evidence>
<dbReference type="InterPro" id="IPR016035">
    <property type="entry name" value="Acyl_Trfase/lysoPLipase"/>
</dbReference>
<protein>
    <recommendedName>
        <fullName evidence="1">[acyl-carrier-protein] S-malonyltransferase</fullName>
        <ecNumber evidence="1">2.3.1.39</ecNumber>
    </recommendedName>
</protein>
<dbReference type="AlphaFoldDB" id="A0A2V4B237"/>
<dbReference type="EC" id="2.3.1.39" evidence="1"/>